<evidence type="ECO:0000256" key="6">
    <source>
        <dbReference type="ARBA" id="ARBA00023242"/>
    </source>
</evidence>
<feature type="region of interest" description="Disordered" evidence="8">
    <location>
        <begin position="471"/>
        <end position="492"/>
    </location>
</feature>
<dbReference type="Pfam" id="PF04082">
    <property type="entry name" value="Fungal_trans"/>
    <property type="match status" value="1"/>
</dbReference>
<dbReference type="GeneID" id="18257008"/>
<evidence type="ECO:0000256" key="4">
    <source>
        <dbReference type="ARBA" id="ARBA00022771"/>
    </source>
</evidence>
<protein>
    <submittedName>
        <fullName evidence="10">Zinc finger domain-containing protein</fullName>
    </submittedName>
</protein>
<sequence length="1023" mass="110466">MEGLPNNAANAINTTTASYPASSTVSTHHPQLQQHHHHHQQQSSAAPPQTLPPLQPSNPVMQQPPYGSYPHTPRTPGTPNTPTSSGNMASYPPPPPQNAGRGATYPILGNNTYPQQPYPGASSTMLPQTTTAASHPQPIAPAPAPTSGRAPPVLRPMPAGGVMGTQPGMSSPYGQAPLMPQTSMLPEGEQPTHVVGTQGRRGILPSAPGRPAAPPAGSPAAKTQIPQKDADGKFPCPHCTKTYLHAKHLKRHLLRHTGDRPYMCVLCHDTFSRSDILKRHFIKCSVRRGNPTGASHLSHPQAHVKKNAAAQQKAMGTEGDVNHINGMGNMPADGMVHPFGLIPASDGMNNLANDQSQLSRSSSMNRLDDANRDRRNIPASVMPPATTRPGGFEQTYSSGEVANNMTANINPQLANYSMPQSQNGMPMFNQSGSTDWSQMFQGAHTAYTYANPPNIGQGQMQTVTLKPHEPNPGACAPRPVSTTSGDISTTADASTSSPLLDWGIPSSFPNPYQHLSAKILDFLRSSPAAATSPVSALLDSFFQPDDVQANLLGYTNFHAHLSILHVPTFRALEAHIGLVAAMCCVGACYANRISSANLREVMELLKAALESSSRMFASLLQNGSADPQYEWTLFGSNKTDLEELQAIMLTQILFTWHGTPEQRDKARKVFPLIASSARKAGLLSLVTNGTLHSTVHHPDFTLQSAAVTPFDWLSWVEQEKRIRTMYMIFTYDIALGLYFNIGPEFDPFEIRLPLPSDDAAWEARTAEDCAKALGLRGPEAVKLLNPDGTGRWNQPQLHMALKALLDPNIQIQPGSTNLFGKFIIIHALLSLMRKAWLEGGSAIINRSSTPIPTNNAWFAGAQGTASANNSGRATPVDPGSNLLDAQSFKTFQTALDKFKANWDYDMSVQFSPQAATAALNPNPHRYGFTRDGIHFYWLAMYLLKNMRAADLQAAPEQRFPYVFQLLKSAKQNVIADAYSRGEELGSVGAIDASYGASGDMILDMTQLFRPLSSFEPSSAVVAA</sequence>
<evidence type="ECO:0000256" key="5">
    <source>
        <dbReference type="ARBA" id="ARBA00022833"/>
    </source>
</evidence>
<dbReference type="GO" id="GO:0000978">
    <property type="term" value="F:RNA polymerase II cis-regulatory region sequence-specific DNA binding"/>
    <property type="evidence" value="ECO:0007669"/>
    <property type="project" value="InterPro"/>
</dbReference>
<dbReference type="InterPro" id="IPR036236">
    <property type="entry name" value="Znf_C2H2_sf"/>
</dbReference>
<dbReference type="SMART" id="SM00355">
    <property type="entry name" value="ZnF_C2H2"/>
    <property type="match status" value="2"/>
</dbReference>
<dbReference type="eggNOG" id="KOG1721">
    <property type="taxonomic scope" value="Eukaryota"/>
</dbReference>
<accession>G0S8F5</accession>
<proteinExistence type="predicted"/>
<organism evidence="11">
    <name type="scientific">Chaetomium thermophilum (strain DSM 1495 / CBS 144.50 / IMI 039719)</name>
    <name type="common">Thermochaetoides thermophila</name>
    <dbReference type="NCBI Taxonomy" id="759272"/>
    <lineage>
        <taxon>Eukaryota</taxon>
        <taxon>Fungi</taxon>
        <taxon>Dikarya</taxon>
        <taxon>Ascomycota</taxon>
        <taxon>Pezizomycotina</taxon>
        <taxon>Sordariomycetes</taxon>
        <taxon>Sordariomycetidae</taxon>
        <taxon>Sordariales</taxon>
        <taxon>Chaetomiaceae</taxon>
        <taxon>Thermochaetoides</taxon>
    </lineage>
</organism>
<keyword evidence="6" id="KW-0539">Nucleus</keyword>
<evidence type="ECO:0000259" key="9">
    <source>
        <dbReference type="PROSITE" id="PS50157"/>
    </source>
</evidence>
<dbReference type="Proteomes" id="UP000008066">
    <property type="component" value="Unassembled WGS sequence"/>
</dbReference>
<evidence type="ECO:0000313" key="11">
    <source>
        <dbReference type="Proteomes" id="UP000008066"/>
    </source>
</evidence>
<dbReference type="CDD" id="cd12148">
    <property type="entry name" value="fungal_TF_MHR"/>
    <property type="match status" value="1"/>
</dbReference>
<feature type="compositionally biased region" description="Basic and acidic residues" evidence="8">
    <location>
        <begin position="366"/>
        <end position="376"/>
    </location>
</feature>
<feature type="region of interest" description="Disordered" evidence="8">
    <location>
        <begin position="356"/>
        <end position="391"/>
    </location>
</feature>
<dbReference type="InterPro" id="IPR051059">
    <property type="entry name" value="VerF-like"/>
</dbReference>
<dbReference type="PROSITE" id="PS00028">
    <property type="entry name" value="ZINC_FINGER_C2H2_1"/>
    <property type="match status" value="1"/>
</dbReference>
<evidence type="ECO:0000256" key="8">
    <source>
        <dbReference type="SAM" id="MobiDB-lite"/>
    </source>
</evidence>
<feature type="domain" description="C2H2-type" evidence="9">
    <location>
        <begin position="234"/>
        <end position="261"/>
    </location>
</feature>
<dbReference type="GO" id="GO:0008270">
    <property type="term" value="F:zinc ion binding"/>
    <property type="evidence" value="ECO:0007669"/>
    <property type="project" value="UniProtKB-KW"/>
</dbReference>
<feature type="compositionally biased region" description="Low complexity" evidence="8">
    <location>
        <begin position="70"/>
        <end position="83"/>
    </location>
</feature>
<dbReference type="EMBL" id="GL988041">
    <property type="protein sequence ID" value="EGS21129.1"/>
    <property type="molecule type" value="Genomic_DNA"/>
</dbReference>
<dbReference type="PROSITE" id="PS50157">
    <property type="entry name" value="ZINC_FINGER_C2H2_2"/>
    <property type="match status" value="1"/>
</dbReference>
<keyword evidence="2" id="KW-0479">Metal-binding</keyword>
<dbReference type="SUPFAM" id="SSF57667">
    <property type="entry name" value="beta-beta-alpha zinc fingers"/>
    <property type="match status" value="1"/>
</dbReference>
<keyword evidence="11" id="KW-1185">Reference proteome</keyword>
<evidence type="ECO:0000313" key="10">
    <source>
        <dbReference type="EMBL" id="EGS21129.1"/>
    </source>
</evidence>
<dbReference type="KEGG" id="cthr:CTHT_0029700"/>
<dbReference type="GO" id="GO:0000981">
    <property type="term" value="F:DNA-binding transcription factor activity, RNA polymerase II-specific"/>
    <property type="evidence" value="ECO:0007669"/>
    <property type="project" value="InterPro"/>
</dbReference>
<keyword evidence="4 7" id="KW-0863">Zinc-finger</keyword>
<dbReference type="PANTHER" id="PTHR40626">
    <property type="entry name" value="MIP31509P"/>
    <property type="match status" value="1"/>
</dbReference>
<dbReference type="OMA" id="FYWLAKY"/>
<dbReference type="GO" id="GO:0000785">
    <property type="term" value="C:chromatin"/>
    <property type="evidence" value="ECO:0007669"/>
    <property type="project" value="TreeGrafter"/>
</dbReference>
<feature type="compositionally biased region" description="Low complexity" evidence="8">
    <location>
        <begin position="1"/>
        <end position="17"/>
    </location>
</feature>
<dbReference type="RefSeq" id="XP_006693425.1">
    <property type="nucleotide sequence ID" value="XM_006693362.1"/>
</dbReference>
<dbReference type="OrthoDB" id="9439903at2759"/>
<dbReference type="InterPro" id="IPR013087">
    <property type="entry name" value="Znf_C2H2_type"/>
</dbReference>
<dbReference type="InterPro" id="IPR007219">
    <property type="entry name" value="XnlR_reg_dom"/>
</dbReference>
<evidence type="ECO:0000256" key="2">
    <source>
        <dbReference type="ARBA" id="ARBA00022723"/>
    </source>
</evidence>
<feature type="compositionally biased region" description="Low complexity" evidence="8">
    <location>
        <begin position="481"/>
        <end position="492"/>
    </location>
</feature>
<dbReference type="PANTHER" id="PTHR40626:SF12">
    <property type="entry name" value="RFEC"/>
    <property type="match status" value="1"/>
</dbReference>
<dbReference type="HOGENOM" id="CLU_014245_1_0_1"/>
<reference evidence="10 11" key="1">
    <citation type="journal article" date="2011" name="Cell">
        <title>Insight into structure and assembly of the nuclear pore complex by utilizing the genome of a eukaryotic thermophile.</title>
        <authorList>
            <person name="Amlacher S."/>
            <person name="Sarges P."/>
            <person name="Flemming D."/>
            <person name="van Noort V."/>
            <person name="Kunze R."/>
            <person name="Devos D.P."/>
            <person name="Arumugam M."/>
            <person name="Bork P."/>
            <person name="Hurt E."/>
        </authorList>
    </citation>
    <scope>NUCLEOTIDE SEQUENCE [LARGE SCALE GENOMIC DNA]</scope>
    <source>
        <strain evidence="11">DSM 1495 / CBS 144.50 / IMI 039719</strain>
    </source>
</reference>
<evidence type="ECO:0000256" key="3">
    <source>
        <dbReference type="ARBA" id="ARBA00022737"/>
    </source>
</evidence>
<dbReference type="GO" id="GO:0006351">
    <property type="term" value="P:DNA-templated transcription"/>
    <property type="evidence" value="ECO:0007669"/>
    <property type="project" value="InterPro"/>
</dbReference>
<evidence type="ECO:0000256" key="7">
    <source>
        <dbReference type="PROSITE-ProRule" id="PRU00042"/>
    </source>
</evidence>
<dbReference type="AlphaFoldDB" id="G0S8F5"/>
<name>G0S8F5_CHATD</name>
<comment type="subcellular location">
    <subcellularLocation>
        <location evidence="1">Nucleus</location>
    </subcellularLocation>
</comment>
<dbReference type="GO" id="GO:0005634">
    <property type="term" value="C:nucleus"/>
    <property type="evidence" value="ECO:0007669"/>
    <property type="project" value="UniProtKB-SubCell"/>
</dbReference>
<evidence type="ECO:0000256" key="1">
    <source>
        <dbReference type="ARBA" id="ARBA00004123"/>
    </source>
</evidence>
<feature type="compositionally biased region" description="Polar residues" evidence="8">
    <location>
        <begin position="109"/>
        <end position="134"/>
    </location>
</feature>
<feature type="region of interest" description="Disordered" evidence="8">
    <location>
        <begin position="188"/>
        <end position="229"/>
    </location>
</feature>
<gene>
    <name evidence="10" type="ORF">CTHT_0029700</name>
</gene>
<feature type="region of interest" description="Disordered" evidence="8">
    <location>
        <begin position="1"/>
        <end position="137"/>
    </location>
</feature>
<dbReference type="Gene3D" id="3.30.160.60">
    <property type="entry name" value="Classic Zinc Finger"/>
    <property type="match status" value="2"/>
</dbReference>
<keyword evidence="5" id="KW-0862">Zinc</keyword>
<keyword evidence="3" id="KW-0677">Repeat</keyword>